<evidence type="ECO:0000256" key="10">
    <source>
        <dbReference type="PIRSR" id="PIRSR017269-1"/>
    </source>
</evidence>
<evidence type="ECO:0000256" key="8">
    <source>
        <dbReference type="ARBA" id="ARBA00023242"/>
    </source>
</evidence>
<comment type="similarity">
    <text evidence="9">Belongs to the class I-like SAM-binding methyltransferase superfamily. TRM61 family.</text>
</comment>
<reference evidence="14" key="1">
    <citation type="submission" date="2016-02" db="EMBL/GenBank/DDBJ databases">
        <title>Comparative genomics of biotechnologically important yeasts.</title>
        <authorList>
            <consortium name="DOE Joint Genome Institute"/>
            <person name="Riley R."/>
            <person name="Haridas S."/>
            <person name="Wolfe K.H."/>
            <person name="Lopes M.R."/>
            <person name="Hittinger C.T."/>
            <person name="Goker M."/>
            <person name="Salamov A."/>
            <person name="Wisecaver J."/>
            <person name="Long T.M."/>
            <person name="Aerts A.L."/>
            <person name="Barry K."/>
            <person name="Choi C."/>
            <person name="Clum A."/>
            <person name="Coughlan A.Y."/>
            <person name="Deshpande S."/>
            <person name="Douglass A.P."/>
            <person name="Hanson S.J."/>
            <person name="Klenk H.-P."/>
            <person name="Labutti K."/>
            <person name="Lapidus A."/>
            <person name="Lindquist E."/>
            <person name="Lipzen A."/>
            <person name="Meier-Kolthoff J.P."/>
            <person name="Ohm R.A."/>
            <person name="Otillar R.P."/>
            <person name="Pangilinan J."/>
            <person name="Peng Y."/>
            <person name="Rokas A."/>
            <person name="Rosa C.A."/>
            <person name="Scheuner C."/>
            <person name="Sibirny A.A."/>
            <person name="Slot J.C."/>
            <person name="Stielow J.B."/>
            <person name="Sun H."/>
            <person name="Kurtzman C.P."/>
            <person name="Blackwell M."/>
            <person name="Jeffries T.W."/>
            <person name="Grigoriev I.V."/>
        </authorList>
    </citation>
    <scope>NUCLEOTIDE SEQUENCE [LARGE SCALE GENOMIC DNA]</scope>
    <source>
        <strain evidence="14">NRRL Y-17796</strain>
    </source>
</reference>
<keyword evidence="7 9" id="KW-0819">tRNA processing</keyword>
<dbReference type="PANTHER" id="PTHR12133">
    <property type="entry name" value="TRNA (ADENINE(58)-N(1))-METHYLTRANSFERASE"/>
    <property type="match status" value="1"/>
</dbReference>
<evidence type="ECO:0000256" key="11">
    <source>
        <dbReference type="SAM" id="MobiDB-lite"/>
    </source>
</evidence>
<keyword evidence="6 9" id="KW-0949">S-adenosyl-L-methionine</keyword>
<comment type="subcellular location">
    <subcellularLocation>
        <location evidence="1 9">Nucleus</location>
    </subcellularLocation>
</comment>
<dbReference type="PANTHER" id="PTHR12133:SF2">
    <property type="entry name" value="TRNA (ADENINE(58)-N(1))-METHYLTRANSFERASE CATALYTIC SUBUNIT TRMT61A"/>
    <property type="match status" value="1"/>
</dbReference>
<dbReference type="InterPro" id="IPR049470">
    <property type="entry name" value="TRM61_C"/>
</dbReference>
<feature type="domain" description="tRNA (adenine(58)-N(1))-methyltransferase catalytic subunit TRM61 C-terminal" evidence="12">
    <location>
        <begin position="64"/>
        <end position="342"/>
    </location>
</feature>
<dbReference type="InterPro" id="IPR029063">
    <property type="entry name" value="SAM-dependent_MTases_sf"/>
</dbReference>
<dbReference type="GO" id="GO:0005634">
    <property type="term" value="C:nucleus"/>
    <property type="evidence" value="ECO:0007669"/>
    <property type="project" value="UniProtKB-SubCell"/>
</dbReference>
<feature type="binding site" evidence="10">
    <location>
        <position position="135"/>
    </location>
    <ligand>
        <name>S-adenosyl-L-methionine</name>
        <dbReference type="ChEBI" id="CHEBI:59789"/>
    </ligand>
</feature>
<name>A0A1E4TC21_9ASCO</name>
<keyword evidence="4 9" id="KW-0489">Methyltransferase</keyword>
<dbReference type="EC" id="2.1.1.220" evidence="2 9"/>
<dbReference type="Proteomes" id="UP000095023">
    <property type="component" value="Unassembled WGS sequence"/>
</dbReference>
<feature type="region of interest" description="Disordered" evidence="11">
    <location>
        <begin position="270"/>
        <end position="296"/>
    </location>
</feature>
<dbReference type="PIRSF" id="PIRSF017269">
    <property type="entry name" value="GCD14"/>
    <property type="match status" value="1"/>
</dbReference>
<feature type="binding site" evidence="10">
    <location>
        <position position="155"/>
    </location>
    <ligand>
        <name>S-adenosyl-L-methionine</name>
        <dbReference type="ChEBI" id="CHEBI:59789"/>
    </ligand>
</feature>
<keyword evidence="5 9" id="KW-0808">Transferase</keyword>
<keyword evidence="14" id="KW-1185">Reference proteome</keyword>
<evidence type="ECO:0000256" key="5">
    <source>
        <dbReference type="ARBA" id="ARBA00022679"/>
    </source>
</evidence>
<dbReference type="PROSITE" id="PS51620">
    <property type="entry name" value="SAM_TRM61"/>
    <property type="match status" value="1"/>
</dbReference>
<feature type="binding site" evidence="10">
    <location>
        <position position="181"/>
    </location>
    <ligand>
        <name>S-adenosyl-L-methionine</name>
        <dbReference type="ChEBI" id="CHEBI:59789"/>
    </ligand>
</feature>
<organism evidence="13 14">
    <name type="scientific">Tortispora caseinolytica NRRL Y-17796</name>
    <dbReference type="NCBI Taxonomy" id="767744"/>
    <lineage>
        <taxon>Eukaryota</taxon>
        <taxon>Fungi</taxon>
        <taxon>Dikarya</taxon>
        <taxon>Ascomycota</taxon>
        <taxon>Saccharomycotina</taxon>
        <taxon>Trigonopsidomycetes</taxon>
        <taxon>Trigonopsidales</taxon>
        <taxon>Trigonopsidaceae</taxon>
        <taxon>Tortispora</taxon>
    </lineage>
</organism>
<evidence type="ECO:0000256" key="6">
    <source>
        <dbReference type="ARBA" id="ARBA00022691"/>
    </source>
</evidence>
<evidence type="ECO:0000259" key="12">
    <source>
        <dbReference type="Pfam" id="PF08704"/>
    </source>
</evidence>
<sequence length="352" mass="39903">MGFLDLPNVISEGDLVMVRLGKSQFKPVTMQSGETLHTRYGSYPHNDMIGKPYGSQIPAMGDKGFVHVLAPTPELWTLSLPHRTQIVYTPDASYIVQRLEIRPGSKVIEAGTGSGSFTHALGRTVGTSGDVWTFEFHEVRWEAAKVELEQHGYKDIVHSFYRDVCSDGFQPASGVHAVFLDLPKPWLAIPSLPQYLELGGISRICCFSPCVEQVIETIKTLKECSWTQIETVEVSCREWIVRKEMRRTLEDVLKRQESFRERRSAIQQRKRKLEELEKQDDDDDSSVVGSPPNKDDIPYVDLYNPWGKGERIVKGDDRFQWDIFSAGERDIKSHTSFLTFAVLAPAPPKMKT</sequence>
<gene>
    <name evidence="13" type="ORF">CANCADRAFT_32610</name>
</gene>
<evidence type="ECO:0000256" key="1">
    <source>
        <dbReference type="ARBA" id="ARBA00004123"/>
    </source>
</evidence>
<evidence type="ECO:0000313" key="13">
    <source>
        <dbReference type="EMBL" id="ODV89310.1"/>
    </source>
</evidence>
<dbReference type="Gene3D" id="3.40.50.150">
    <property type="entry name" value="Vaccinia Virus protein VP39"/>
    <property type="match status" value="1"/>
</dbReference>
<comment type="function">
    <text evidence="9">Catalytic subunit of tRNA (adenine-N(1)-)-methyltransferase, which catalyzes the formation of N(1)-methyladenine at position 58 (m1A58) in initiator methionyl-tRNA.</text>
</comment>
<dbReference type="Pfam" id="PF08704">
    <property type="entry name" value="GCD14"/>
    <property type="match status" value="1"/>
</dbReference>
<evidence type="ECO:0000256" key="4">
    <source>
        <dbReference type="ARBA" id="ARBA00022603"/>
    </source>
</evidence>
<comment type="catalytic activity">
    <reaction evidence="9">
        <text>adenosine(58) in tRNA + S-adenosyl-L-methionine = N(1)-methyladenosine(58) in tRNA + S-adenosyl-L-homocysteine + H(+)</text>
        <dbReference type="Rhea" id="RHEA:43152"/>
        <dbReference type="Rhea" id="RHEA-COMP:10365"/>
        <dbReference type="Rhea" id="RHEA-COMP:10366"/>
        <dbReference type="ChEBI" id="CHEBI:15378"/>
        <dbReference type="ChEBI" id="CHEBI:57856"/>
        <dbReference type="ChEBI" id="CHEBI:59789"/>
        <dbReference type="ChEBI" id="CHEBI:74411"/>
        <dbReference type="ChEBI" id="CHEBI:74491"/>
        <dbReference type="EC" id="2.1.1.220"/>
    </reaction>
</comment>
<evidence type="ECO:0000256" key="2">
    <source>
        <dbReference type="ARBA" id="ARBA00012796"/>
    </source>
</evidence>
<dbReference type="InterPro" id="IPR014816">
    <property type="entry name" value="tRNA_MeTrfase_Gcd14"/>
</dbReference>
<dbReference type="OrthoDB" id="1925287at2759"/>
<dbReference type="SUPFAM" id="SSF53335">
    <property type="entry name" value="S-adenosyl-L-methionine-dependent methyltransferases"/>
    <property type="match status" value="1"/>
</dbReference>
<dbReference type="Gene3D" id="3.10.330.20">
    <property type="match status" value="1"/>
</dbReference>
<protein>
    <recommendedName>
        <fullName evidence="3 9">tRNA (adenine(58)-N(1))-methyltransferase catalytic subunit TRM61</fullName>
        <ecNumber evidence="2 9">2.1.1.220</ecNumber>
    </recommendedName>
</protein>
<accession>A0A1E4TC21</accession>
<dbReference type="GO" id="GO:0031515">
    <property type="term" value="C:tRNA (m1A) methyltransferase complex"/>
    <property type="evidence" value="ECO:0007669"/>
    <property type="project" value="UniProtKB-UniRule"/>
</dbReference>
<dbReference type="GO" id="GO:0030488">
    <property type="term" value="P:tRNA methylation"/>
    <property type="evidence" value="ECO:0007669"/>
    <property type="project" value="EnsemblFungi"/>
</dbReference>
<evidence type="ECO:0000256" key="3">
    <source>
        <dbReference type="ARBA" id="ARBA00015963"/>
    </source>
</evidence>
<dbReference type="AlphaFoldDB" id="A0A1E4TC21"/>
<dbReference type="GO" id="GO:0160107">
    <property type="term" value="F:tRNA (adenine(58)-N1)-methyltransferase activity"/>
    <property type="evidence" value="ECO:0007669"/>
    <property type="project" value="UniProtKB-EC"/>
</dbReference>
<keyword evidence="8 9" id="KW-0539">Nucleus</keyword>
<evidence type="ECO:0000313" key="14">
    <source>
        <dbReference type="Proteomes" id="UP000095023"/>
    </source>
</evidence>
<dbReference type="EMBL" id="KV453843">
    <property type="protein sequence ID" value="ODV89310.1"/>
    <property type="molecule type" value="Genomic_DNA"/>
</dbReference>
<proteinExistence type="inferred from homology"/>
<evidence type="ECO:0000256" key="7">
    <source>
        <dbReference type="ARBA" id="ARBA00022694"/>
    </source>
</evidence>
<evidence type="ECO:0000256" key="9">
    <source>
        <dbReference type="PIRNR" id="PIRNR017269"/>
    </source>
</evidence>